<keyword evidence="1" id="KW-1133">Transmembrane helix</keyword>
<feature type="transmembrane region" description="Helical" evidence="1">
    <location>
        <begin position="12"/>
        <end position="31"/>
    </location>
</feature>
<dbReference type="PaxDb" id="3708-A0A078GV84"/>
<gene>
    <name evidence="3" type="primary">BnaC07g32350D</name>
    <name evidence="2" type="ORF">DARMORV10_C07P46440.1</name>
    <name evidence="3" type="ORF">GSBRNA2T00041765001</name>
</gene>
<dbReference type="SMR" id="A0A078GV84"/>
<protein>
    <submittedName>
        <fullName evidence="2">(rape) hypothetical protein</fullName>
    </submittedName>
    <submittedName>
        <fullName evidence="3">BnaC07g32350D protein</fullName>
    </submittedName>
</protein>
<proteinExistence type="predicted"/>
<dbReference type="Proteomes" id="UP001295469">
    <property type="component" value="Chromosome C07"/>
</dbReference>
<dbReference type="EMBL" id="HG994371">
    <property type="protein sequence ID" value="CAF2019422.1"/>
    <property type="molecule type" value="Genomic_DNA"/>
</dbReference>
<evidence type="ECO:0000256" key="1">
    <source>
        <dbReference type="SAM" id="Phobius"/>
    </source>
</evidence>
<organism evidence="3 4">
    <name type="scientific">Brassica napus</name>
    <name type="common">Rape</name>
    <dbReference type="NCBI Taxonomy" id="3708"/>
    <lineage>
        <taxon>Eukaryota</taxon>
        <taxon>Viridiplantae</taxon>
        <taxon>Streptophyta</taxon>
        <taxon>Embryophyta</taxon>
        <taxon>Tracheophyta</taxon>
        <taxon>Spermatophyta</taxon>
        <taxon>Magnoliopsida</taxon>
        <taxon>eudicotyledons</taxon>
        <taxon>Gunneridae</taxon>
        <taxon>Pentapetalae</taxon>
        <taxon>rosids</taxon>
        <taxon>malvids</taxon>
        <taxon>Brassicales</taxon>
        <taxon>Brassicaceae</taxon>
        <taxon>Brassiceae</taxon>
        <taxon>Brassica</taxon>
    </lineage>
</organism>
<feature type="transmembrane region" description="Helical" evidence="1">
    <location>
        <begin position="89"/>
        <end position="107"/>
    </location>
</feature>
<keyword evidence="1" id="KW-0472">Membrane</keyword>
<dbReference type="Proteomes" id="UP000028999">
    <property type="component" value="Unassembled WGS sequence"/>
</dbReference>
<keyword evidence="4" id="KW-1185">Reference proteome</keyword>
<dbReference type="Gramene" id="CDY29029">
    <property type="protein sequence ID" value="CDY29029"/>
    <property type="gene ID" value="GSBRNA2T00041765001"/>
</dbReference>
<name>A0A078GV84_BRANA</name>
<evidence type="ECO:0000313" key="2">
    <source>
        <dbReference type="EMBL" id="CAF2019422.1"/>
    </source>
</evidence>
<reference evidence="3 4" key="1">
    <citation type="journal article" date="2014" name="Science">
        <title>Plant genetics. Early allopolyploid evolution in the post-Neolithic Brassica napus oilseed genome.</title>
        <authorList>
            <person name="Chalhoub B."/>
            <person name="Denoeud F."/>
            <person name="Liu S."/>
            <person name="Parkin I.A."/>
            <person name="Tang H."/>
            <person name="Wang X."/>
            <person name="Chiquet J."/>
            <person name="Belcram H."/>
            <person name="Tong C."/>
            <person name="Samans B."/>
            <person name="Correa M."/>
            <person name="Da Silva C."/>
            <person name="Just J."/>
            <person name="Falentin C."/>
            <person name="Koh C.S."/>
            <person name="Le Clainche I."/>
            <person name="Bernard M."/>
            <person name="Bento P."/>
            <person name="Noel B."/>
            <person name="Labadie K."/>
            <person name="Alberti A."/>
            <person name="Charles M."/>
            <person name="Arnaud D."/>
            <person name="Guo H."/>
            <person name="Daviaud C."/>
            <person name="Alamery S."/>
            <person name="Jabbari K."/>
            <person name="Zhao M."/>
            <person name="Edger P.P."/>
            <person name="Chelaifa H."/>
            <person name="Tack D."/>
            <person name="Lassalle G."/>
            <person name="Mestiri I."/>
            <person name="Schnel N."/>
            <person name="Le Paslier M.C."/>
            <person name="Fan G."/>
            <person name="Renault V."/>
            <person name="Bayer P.E."/>
            <person name="Golicz A.A."/>
            <person name="Manoli S."/>
            <person name="Lee T.H."/>
            <person name="Thi V.H."/>
            <person name="Chalabi S."/>
            <person name="Hu Q."/>
            <person name="Fan C."/>
            <person name="Tollenaere R."/>
            <person name="Lu Y."/>
            <person name="Battail C."/>
            <person name="Shen J."/>
            <person name="Sidebottom C.H."/>
            <person name="Wang X."/>
            <person name="Canaguier A."/>
            <person name="Chauveau A."/>
            <person name="Berard A."/>
            <person name="Deniot G."/>
            <person name="Guan M."/>
            <person name="Liu Z."/>
            <person name="Sun F."/>
            <person name="Lim Y.P."/>
            <person name="Lyons E."/>
            <person name="Town C.D."/>
            <person name="Bancroft I."/>
            <person name="Wang X."/>
            <person name="Meng J."/>
            <person name="Ma J."/>
            <person name="Pires J.C."/>
            <person name="King G.J."/>
            <person name="Brunel D."/>
            <person name="Delourme R."/>
            <person name="Renard M."/>
            <person name="Aury J.M."/>
            <person name="Adams K.L."/>
            <person name="Batley J."/>
            <person name="Snowdon R.J."/>
            <person name="Tost J."/>
            <person name="Edwards D."/>
            <person name="Zhou Y."/>
            <person name="Hua W."/>
            <person name="Sharpe A.G."/>
            <person name="Paterson A.H."/>
            <person name="Guan C."/>
            <person name="Wincker P."/>
        </authorList>
    </citation>
    <scope>NUCLEOTIDE SEQUENCE [LARGE SCALE GENOMIC DNA]</scope>
    <source>
        <strain evidence="4">cv. Darmor-bzh</strain>
    </source>
</reference>
<evidence type="ECO:0000313" key="3">
    <source>
        <dbReference type="EMBL" id="CDY29029.1"/>
    </source>
</evidence>
<reference evidence="3" key="2">
    <citation type="submission" date="2014-06" db="EMBL/GenBank/DDBJ databases">
        <authorList>
            <person name="Genoscope - CEA"/>
        </authorList>
    </citation>
    <scope>NUCLEOTIDE SEQUENCE</scope>
</reference>
<sequence length="110" mass="12148">MESKGPSPVLPLVLVVVFGWLLCGSYLILLLEDYILPILQAGTFIVGILLLLLLLLLHVFSSSWISPWIPSLLIIPSPASATSTDSDSFGLGSFLLLSLFFIFFWLFQSF</sequence>
<evidence type="ECO:0000313" key="4">
    <source>
        <dbReference type="Proteomes" id="UP000028999"/>
    </source>
</evidence>
<dbReference type="OMA" id="HATISNH"/>
<accession>A0A078GV84</accession>
<reference evidence="2" key="3">
    <citation type="submission" date="2021-01" db="EMBL/GenBank/DDBJ databases">
        <authorList>
            <consortium name="Genoscope - CEA"/>
            <person name="William W."/>
        </authorList>
    </citation>
    <scope>NUCLEOTIDE SEQUENCE</scope>
</reference>
<dbReference type="AlphaFoldDB" id="A0A078GV84"/>
<keyword evidence="1" id="KW-0812">Transmembrane</keyword>
<feature type="transmembrane region" description="Helical" evidence="1">
    <location>
        <begin position="43"/>
        <end position="69"/>
    </location>
</feature>
<dbReference type="EMBL" id="LK032229">
    <property type="protein sequence ID" value="CDY29029.1"/>
    <property type="molecule type" value="Genomic_DNA"/>
</dbReference>